<dbReference type="Proteomes" id="UP000265520">
    <property type="component" value="Unassembled WGS sequence"/>
</dbReference>
<evidence type="ECO:0000313" key="4">
    <source>
        <dbReference type="Proteomes" id="UP000265520"/>
    </source>
</evidence>
<accession>A0A392MZN5</accession>
<dbReference type="InterPro" id="IPR005174">
    <property type="entry name" value="KIB1-4_b-propeller"/>
</dbReference>
<gene>
    <name evidence="3" type="ORF">A2U01_0013317</name>
</gene>
<evidence type="ECO:0000259" key="1">
    <source>
        <dbReference type="Pfam" id="PF00646"/>
    </source>
</evidence>
<dbReference type="PANTHER" id="PTHR47123">
    <property type="entry name" value="F-BOX PROTEIN SKIP23"/>
    <property type="match status" value="1"/>
</dbReference>
<dbReference type="EMBL" id="LXQA010022561">
    <property type="protein sequence ID" value="MCH92379.1"/>
    <property type="molecule type" value="Genomic_DNA"/>
</dbReference>
<dbReference type="Gene3D" id="1.20.1280.50">
    <property type="match status" value="1"/>
</dbReference>
<dbReference type="InterPro" id="IPR001810">
    <property type="entry name" value="F-box_dom"/>
</dbReference>
<dbReference type="PANTHER" id="PTHR47123:SF15">
    <property type="entry name" value="F-BOX PROTEIN SKIP23"/>
    <property type="match status" value="1"/>
</dbReference>
<sequence length="303" mass="35096">MAAVDWSELPKELLNLISQRFDIELDLLRFRSVCSTWRSSSIPNHYHILPFKYSFNNFGYTNKRDNTSSSHISKQNIYLIKPSPPQQQQQQDQTLLRPWLIRTSQTSHDKTKLFHPLLTNIKFRAISFTHVLDFNKFSVLQLKTNFIINIPQHFLEKLVAVTCHGKKPIVLGTWTFFLPPPLNYGNDDDENVNWKVIPDISIKYGDLCLYNGRAYAVDMTGRTVMVRPEDDSSVQLVAEPFIDGGHIKFLVESEGDLLLVDVYNCNPVLGHDRLRIDLFKLNEKEKKWVKFTSLGDRVLFLGL</sequence>
<dbReference type="Pfam" id="PF03478">
    <property type="entry name" value="Beta-prop_KIB1-4"/>
    <property type="match status" value="1"/>
</dbReference>
<reference evidence="3 4" key="1">
    <citation type="journal article" date="2018" name="Front. Plant Sci.">
        <title>Red Clover (Trifolium pratense) and Zigzag Clover (T. medium) - A Picture of Genomic Similarities and Differences.</title>
        <authorList>
            <person name="Dluhosova J."/>
            <person name="Istvanek J."/>
            <person name="Nedelnik J."/>
            <person name="Repkova J."/>
        </authorList>
    </citation>
    <scope>NUCLEOTIDE SEQUENCE [LARGE SCALE GENOMIC DNA]</scope>
    <source>
        <strain evidence="4">cv. 10/8</strain>
        <tissue evidence="3">Leaf</tissue>
    </source>
</reference>
<comment type="caution">
    <text evidence="3">The sequence shown here is derived from an EMBL/GenBank/DDBJ whole genome shotgun (WGS) entry which is preliminary data.</text>
</comment>
<proteinExistence type="predicted"/>
<evidence type="ECO:0000259" key="2">
    <source>
        <dbReference type="Pfam" id="PF03478"/>
    </source>
</evidence>
<evidence type="ECO:0000313" key="3">
    <source>
        <dbReference type="EMBL" id="MCH92379.1"/>
    </source>
</evidence>
<feature type="domain" description="F-box" evidence="1">
    <location>
        <begin position="6"/>
        <end position="39"/>
    </location>
</feature>
<protein>
    <submittedName>
        <fullName evidence="3">F-box protein</fullName>
    </submittedName>
</protein>
<keyword evidence="4" id="KW-1185">Reference proteome</keyword>
<name>A0A392MZN5_9FABA</name>
<dbReference type="InterPro" id="IPR051304">
    <property type="entry name" value="SCF_F-box_domain"/>
</dbReference>
<feature type="domain" description="KIB1-4 beta-propeller" evidence="2">
    <location>
        <begin position="158"/>
        <end position="302"/>
    </location>
</feature>
<dbReference type="AlphaFoldDB" id="A0A392MZN5"/>
<dbReference type="Pfam" id="PF00646">
    <property type="entry name" value="F-box"/>
    <property type="match status" value="1"/>
</dbReference>
<feature type="non-terminal residue" evidence="3">
    <location>
        <position position="303"/>
    </location>
</feature>
<organism evidence="3 4">
    <name type="scientific">Trifolium medium</name>
    <dbReference type="NCBI Taxonomy" id="97028"/>
    <lineage>
        <taxon>Eukaryota</taxon>
        <taxon>Viridiplantae</taxon>
        <taxon>Streptophyta</taxon>
        <taxon>Embryophyta</taxon>
        <taxon>Tracheophyta</taxon>
        <taxon>Spermatophyta</taxon>
        <taxon>Magnoliopsida</taxon>
        <taxon>eudicotyledons</taxon>
        <taxon>Gunneridae</taxon>
        <taxon>Pentapetalae</taxon>
        <taxon>rosids</taxon>
        <taxon>fabids</taxon>
        <taxon>Fabales</taxon>
        <taxon>Fabaceae</taxon>
        <taxon>Papilionoideae</taxon>
        <taxon>50 kb inversion clade</taxon>
        <taxon>NPAAA clade</taxon>
        <taxon>Hologalegina</taxon>
        <taxon>IRL clade</taxon>
        <taxon>Trifolieae</taxon>
        <taxon>Trifolium</taxon>
    </lineage>
</organism>